<protein>
    <recommendedName>
        <fullName evidence="6">RBR-type E3 ubiquitin transferase</fullName>
        <ecNumber evidence="6">2.3.2.31</ecNumber>
    </recommendedName>
</protein>
<dbReference type="InterPro" id="IPR017907">
    <property type="entry name" value="Znf_RING_CS"/>
</dbReference>
<evidence type="ECO:0000256" key="6">
    <source>
        <dbReference type="ARBA" id="ARBA00012251"/>
    </source>
</evidence>
<keyword evidence="10 13" id="KW-0863">Zinc-finger</keyword>
<evidence type="ECO:0000313" key="16">
    <source>
        <dbReference type="Proteomes" id="UP000694864"/>
    </source>
</evidence>
<dbReference type="EC" id="2.3.2.31" evidence="6"/>
<dbReference type="Gene3D" id="3.30.40.10">
    <property type="entry name" value="Zinc/RING finger domain, C3HC4 (zinc finger)"/>
    <property type="match status" value="1"/>
</dbReference>
<organism evidence="16 17">
    <name type="scientific">Camelina sativa</name>
    <name type="common">False flax</name>
    <name type="synonym">Myagrum sativum</name>
    <dbReference type="NCBI Taxonomy" id="90675"/>
    <lineage>
        <taxon>Eukaryota</taxon>
        <taxon>Viridiplantae</taxon>
        <taxon>Streptophyta</taxon>
        <taxon>Embryophyta</taxon>
        <taxon>Tracheophyta</taxon>
        <taxon>Spermatophyta</taxon>
        <taxon>Magnoliopsida</taxon>
        <taxon>eudicotyledons</taxon>
        <taxon>Gunneridae</taxon>
        <taxon>Pentapetalae</taxon>
        <taxon>rosids</taxon>
        <taxon>malvids</taxon>
        <taxon>Brassicales</taxon>
        <taxon>Brassicaceae</taxon>
        <taxon>Camelineae</taxon>
        <taxon>Camelina</taxon>
    </lineage>
</organism>
<evidence type="ECO:0000256" key="7">
    <source>
        <dbReference type="ARBA" id="ARBA00022679"/>
    </source>
</evidence>
<dbReference type="Pfam" id="PF01485">
    <property type="entry name" value="IBR"/>
    <property type="match status" value="1"/>
</dbReference>
<evidence type="ECO:0000256" key="11">
    <source>
        <dbReference type="ARBA" id="ARBA00022786"/>
    </source>
</evidence>
<dbReference type="SMART" id="SM00647">
    <property type="entry name" value="IBR"/>
    <property type="match status" value="1"/>
</dbReference>
<dbReference type="InterPro" id="IPR013083">
    <property type="entry name" value="Znf_RING/FYVE/PHD"/>
</dbReference>
<evidence type="ECO:0000259" key="14">
    <source>
        <dbReference type="PROSITE" id="PS50089"/>
    </source>
</evidence>
<dbReference type="InterPro" id="IPR001841">
    <property type="entry name" value="Znf_RING"/>
</dbReference>
<proteinExistence type="inferred from homology"/>
<comment type="catalytic activity">
    <reaction evidence="1">
        <text>[E2 ubiquitin-conjugating enzyme]-S-ubiquitinyl-L-cysteine + [acceptor protein]-L-lysine = [E2 ubiquitin-conjugating enzyme]-L-cysteine + [acceptor protein]-N(6)-ubiquitinyl-L-lysine.</text>
        <dbReference type="EC" id="2.3.2.31"/>
    </reaction>
</comment>
<evidence type="ECO:0000256" key="13">
    <source>
        <dbReference type="PROSITE-ProRule" id="PRU00175"/>
    </source>
</evidence>
<comment type="function">
    <text evidence="3">Might act as an E3 ubiquitin-protein ligase, or as part of E3 complex, which accepts ubiquitin from specific E2 ubiquitin-conjugating enzymes and then transfers it to substrates.</text>
</comment>
<comment type="cofactor">
    <cofactor evidence="2">
        <name>Zn(2+)</name>
        <dbReference type="ChEBI" id="CHEBI:29105"/>
    </cofactor>
</comment>
<evidence type="ECO:0000256" key="5">
    <source>
        <dbReference type="ARBA" id="ARBA00005884"/>
    </source>
</evidence>
<name>A0ABM1QJI6_CAMSA</name>
<dbReference type="CDD" id="cd22582">
    <property type="entry name" value="BRcat_RBR_unk"/>
    <property type="match status" value="1"/>
</dbReference>
<dbReference type="SUPFAM" id="SSF57850">
    <property type="entry name" value="RING/U-box"/>
    <property type="match status" value="2"/>
</dbReference>
<evidence type="ECO:0000256" key="4">
    <source>
        <dbReference type="ARBA" id="ARBA00004906"/>
    </source>
</evidence>
<dbReference type="RefSeq" id="XP_019086924.1">
    <property type="nucleotide sequence ID" value="XM_019231379.1"/>
</dbReference>
<dbReference type="InterPro" id="IPR018957">
    <property type="entry name" value="Znf_C3HC4_RING-type"/>
</dbReference>
<dbReference type="GeneID" id="104756664"/>
<feature type="domain" description="RING-type" evidence="15">
    <location>
        <begin position="44"/>
        <end position="249"/>
    </location>
</feature>
<dbReference type="PANTHER" id="PTHR11685">
    <property type="entry name" value="RBR FAMILY RING FINGER AND IBR DOMAIN-CONTAINING"/>
    <property type="match status" value="1"/>
</dbReference>
<evidence type="ECO:0000256" key="1">
    <source>
        <dbReference type="ARBA" id="ARBA00001798"/>
    </source>
</evidence>
<dbReference type="InterPro" id="IPR002867">
    <property type="entry name" value="IBR_dom"/>
</dbReference>
<dbReference type="PROSITE" id="PS00518">
    <property type="entry name" value="ZF_RING_1"/>
    <property type="match status" value="1"/>
</dbReference>
<evidence type="ECO:0000256" key="10">
    <source>
        <dbReference type="ARBA" id="ARBA00022771"/>
    </source>
</evidence>
<keyword evidence="16" id="KW-1185">Reference proteome</keyword>
<keyword evidence="8" id="KW-0479">Metal-binding</keyword>
<keyword evidence="11" id="KW-0833">Ubl conjugation pathway</keyword>
<dbReference type="InterPro" id="IPR031127">
    <property type="entry name" value="E3_UB_ligase_RBR"/>
</dbReference>
<accession>A0ABM1QJI6</accession>
<dbReference type="InterPro" id="IPR044066">
    <property type="entry name" value="TRIAD_supradom"/>
</dbReference>
<reference evidence="17" key="2">
    <citation type="submission" date="2025-08" db="UniProtKB">
        <authorList>
            <consortium name="RefSeq"/>
        </authorList>
    </citation>
    <scope>IDENTIFICATION</scope>
    <source>
        <tissue evidence="17">Leaf</tissue>
    </source>
</reference>
<reference evidence="16" key="1">
    <citation type="journal article" date="2014" name="Nat. Commun.">
        <title>The emerging biofuel crop Camelina sativa retains a highly undifferentiated hexaploid genome structure.</title>
        <authorList>
            <person name="Kagale S."/>
            <person name="Koh C."/>
            <person name="Nixon J."/>
            <person name="Bollina V."/>
            <person name="Clarke W.E."/>
            <person name="Tuteja R."/>
            <person name="Spillane C."/>
            <person name="Robinson S.J."/>
            <person name="Links M.G."/>
            <person name="Clarke C."/>
            <person name="Higgins E.E."/>
            <person name="Huebert T."/>
            <person name="Sharpe A.G."/>
            <person name="Parkin I.A."/>
        </authorList>
    </citation>
    <scope>NUCLEOTIDE SEQUENCE [LARGE SCALE GENOMIC DNA]</scope>
    <source>
        <strain evidence="16">cv. DH55</strain>
    </source>
</reference>
<feature type="domain" description="RING-type" evidence="14">
    <location>
        <begin position="48"/>
        <end position="92"/>
    </location>
</feature>
<evidence type="ECO:0000313" key="17">
    <source>
        <dbReference type="RefSeq" id="XP_019086924.1"/>
    </source>
</evidence>
<evidence type="ECO:0000256" key="2">
    <source>
        <dbReference type="ARBA" id="ARBA00001947"/>
    </source>
</evidence>
<dbReference type="Proteomes" id="UP000694864">
    <property type="component" value="Chromosome 2"/>
</dbReference>
<dbReference type="PROSITE" id="PS51873">
    <property type="entry name" value="TRIAD"/>
    <property type="match status" value="1"/>
</dbReference>
<dbReference type="Pfam" id="PF00097">
    <property type="entry name" value="zf-C3HC4"/>
    <property type="match status" value="1"/>
</dbReference>
<evidence type="ECO:0000256" key="3">
    <source>
        <dbReference type="ARBA" id="ARBA00003976"/>
    </source>
</evidence>
<comment type="similarity">
    <text evidence="5">Belongs to the RBR family. Ariadne subfamily.</text>
</comment>
<evidence type="ECO:0000256" key="8">
    <source>
        <dbReference type="ARBA" id="ARBA00022723"/>
    </source>
</evidence>
<sequence>MAAKSNTDPAKAGIRVAIGNSKENTLFRTRPRGAFYPRQTKAAKKESCVICFENIDSELIMFPADECGHSFCSTCVKKYIEVKLLAGRIPNCLDLRCTSMLSINRCRNLLTPKLNCMWRQRIIEDSTPSADRVYCPYQTCSYLMSNFMLSLSASSESGFRKCFKCGGSFCVHCMVPWHSSLSCTDYKKLHPNPLNEDTELMSLANLEGWRQCGADMLFATRVEPVGIVGAMEDAPLFGQETYARRLLLY</sequence>
<evidence type="ECO:0000256" key="12">
    <source>
        <dbReference type="ARBA" id="ARBA00022833"/>
    </source>
</evidence>
<gene>
    <name evidence="17" type="primary">LOC104756664</name>
</gene>
<keyword evidence="9" id="KW-0677">Repeat</keyword>
<evidence type="ECO:0000259" key="15">
    <source>
        <dbReference type="PROSITE" id="PS51873"/>
    </source>
</evidence>
<dbReference type="PROSITE" id="PS50089">
    <property type="entry name" value="ZF_RING_2"/>
    <property type="match status" value="1"/>
</dbReference>
<keyword evidence="7" id="KW-0808">Transferase</keyword>
<evidence type="ECO:0000256" key="9">
    <source>
        <dbReference type="ARBA" id="ARBA00022737"/>
    </source>
</evidence>
<keyword evidence="12" id="KW-0862">Zinc</keyword>
<comment type="pathway">
    <text evidence="4">Protein modification; protein ubiquitination.</text>
</comment>